<dbReference type="AlphaFoldDB" id="A0A6N6VQQ6"/>
<dbReference type="InterPro" id="IPR051910">
    <property type="entry name" value="ComF/GntX_DNA_util-trans"/>
</dbReference>
<organism evidence="1 2">
    <name type="scientific">Silvanigrella paludirubra</name>
    <dbReference type="NCBI Taxonomy" id="2499159"/>
    <lineage>
        <taxon>Bacteria</taxon>
        <taxon>Pseudomonadati</taxon>
        <taxon>Bdellovibrionota</taxon>
        <taxon>Oligoflexia</taxon>
        <taxon>Silvanigrellales</taxon>
        <taxon>Silvanigrellaceae</taxon>
        <taxon>Silvanigrella</taxon>
    </lineage>
</organism>
<protein>
    <recommendedName>
        <fullName evidence="3">ComF family protein</fullName>
    </recommendedName>
</protein>
<proteinExistence type="predicted"/>
<dbReference type="Proteomes" id="UP000437748">
    <property type="component" value="Unassembled WGS sequence"/>
</dbReference>
<name>A0A6N6VQQ6_9BACT</name>
<keyword evidence="2" id="KW-1185">Reference proteome</keyword>
<dbReference type="PANTHER" id="PTHR47505">
    <property type="entry name" value="DNA UTILIZATION PROTEIN YHGH"/>
    <property type="match status" value="1"/>
</dbReference>
<dbReference type="SUPFAM" id="SSF53271">
    <property type="entry name" value="PRTase-like"/>
    <property type="match status" value="1"/>
</dbReference>
<evidence type="ECO:0000313" key="1">
    <source>
        <dbReference type="EMBL" id="KAB8036261.1"/>
    </source>
</evidence>
<dbReference type="InterPro" id="IPR029057">
    <property type="entry name" value="PRTase-like"/>
</dbReference>
<evidence type="ECO:0008006" key="3">
    <source>
        <dbReference type="Google" id="ProtNLM"/>
    </source>
</evidence>
<evidence type="ECO:0000313" key="2">
    <source>
        <dbReference type="Proteomes" id="UP000437748"/>
    </source>
</evidence>
<accession>A0A6N6VQQ6</accession>
<reference evidence="1 2" key="1">
    <citation type="submission" date="2019-10" db="EMBL/GenBank/DDBJ databases">
        <title>New species of Slilvanegrellaceae.</title>
        <authorList>
            <person name="Pitt A."/>
            <person name="Hahn M.W."/>
        </authorList>
    </citation>
    <scope>NUCLEOTIDE SEQUENCE [LARGE SCALE GENOMIC DNA]</scope>
    <source>
        <strain evidence="1 2">SP-Ram-0.45-NSY-1</strain>
    </source>
</reference>
<dbReference type="PANTHER" id="PTHR47505:SF1">
    <property type="entry name" value="DNA UTILIZATION PROTEIN YHGH"/>
    <property type="match status" value="1"/>
</dbReference>
<dbReference type="RefSeq" id="WP_153421730.1">
    <property type="nucleotide sequence ID" value="NZ_WFLM01000007.1"/>
</dbReference>
<dbReference type="OrthoDB" id="5295276at2"/>
<comment type="caution">
    <text evidence="1">The sequence shown here is derived from an EMBL/GenBank/DDBJ whole genome shotgun (WGS) entry which is preliminary data.</text>
</comment>
<gene>
    <name evidence="1" type="ORF">GCL60_15875</name>
</gene>
<dbReference type="EMBL" id="WFLM01000007">
    <property type="protein sequence ID" value="KAB8036261.1"/>
    <property type="molecule type" value="Genomic_DNA"/>
</dbReference>
<sequence length="242" mass="28558">MKKKLRCYFCLNDKNLYSNILCNSCFKNLEKLKWIYCSRCGNENCFGCDQLNEFNNINCIFSYSSGLPEILVLAKDKNDYNAKLLFYDLFFKIIKNNILKILLENEYDYIVFPTLRKERILESNWHPTEFFESIFKSIQSENGALKYKIIRPILLNKSLKQALIPSKKRSAFLNDLKNQKIFFDKNKIENLDKINNSKILLLDDVLTTGKTSSNNKKMIAEYFHSDKWDLLTIFRSIQKSKA</sequence>